<evidence type="ECO:0000256" key="4">
    <source>
        <dbReference type="ARBA" id="ARBA00023172"/>
    </source>
</evidence>
<dbReference type="EMBL" id="JAELUP010000003">
    <property type="protein sequence ID" value="MBJ6359966.1"/>
    <property type="molecule type" value="Genomic_DNA"/>
</dbReference>
<evidence type="ECO:0000313" key="6">
    <source>
        <dbReference type="EMBL" id="MBJ6359966.1"/>
    </source>
</evidence>
<dbReference type="InterPro" id="IPR002104">
    <property type="entry name" value="Integrase_catalytic"/>
</dbReference>
<dbReference type="SUPFAM" id="SSF56349">
    <property type="entry name" value="DNA breaking-rejoining enzymes"/>
    <property type="match status" value="1"/>
</dbReference>
<organism evidence="6 7">
    <name type="scientific">Paenibacillus roseus</name>
    <dbReference type="NCBI Taxonomy" id="2798579"/>
    <lineage>
        <taxon>Bacteria</taxon>
        <taxon>Bacillati</taxon>
        <taxon>Bacillota</taxon>
        <taxon>Bacilli</taxon>
        <taxon>Bacillales</taxon>
        <taxon>Paenibacillaceae</taxon>
        <taxon>Paenibacillus</taxon>
    </lineage>
</organism>
<comment type="caution">
    <text evidence="6">The sequence shown here is derived from an EMBL/GenBank/DDBJ whole genome shotgun (WGS) entry which is preliminary data.</text>
</comment>
<dbReference type="GO" id="GO:0003677">
    <property type="term" value="F:DNA binding"/>
    <property type="evidence" value="ECO:0007669"/>
    <property type="project" value="UniProtKB-KW"/>
</dbReference>
<accession>A0A934MMI2</accession>
<keyword evidence="7" id="KW-1185">Reference proteome</keyword>
<gene>
    <name evidence="6" type="ORF">JFN88_01345</name>
</gene>
<dbReference type="InterPro" id="IPR010998">
    <property type="entry name" value="Integrase_recombinase_N"/>
</dbReference>
<dbReference type="Gene3D" id="1.10.150.130">
    <property type="match status" value="1"/>
</dbReference>
<keyword evidence="3" id="KW-0238">DNA-binding</keyword>
<evidence type="ECO:0000259" key="5">
    <source>
        <dbReference type="PROSITE" id="PS51898"/>
    </source>
</evidence>
<name>A0A934MMI2_9BACL</name>
<dbReference type="Proteomes" id="UP000640274">
    <property type="component" value="Unassembled WGS sequence"/>
</dbReference>
<dbReference type="Gene3D" id="1.10.443.10">
    <property type="entry name" value="Intergrase catalytic core"/>
    <property type="match status" value="1"/>
</dbReference>
<proteinExistence type="inferred from homology"/>
<dbReference type="Pfam" id="PF00589">
    <property type="entry name" value="Phage_integrase"/>
    <property type="match status" value="1"/>
</dbReference>
<keyword evidence="4" id="KW-0233">DNA recombination</keyword>
<evidence type="ECO:0000256" key="3">
    <source>
        <dbReference type="ARBA" id="ARBA00023125"/>
    </source>
</evidence>
<keyword evidence="2" id="KW-0229">DNA integration</keyword>
<protein>
    <submittedName>
        <fullName evidence="6">Tyrosine-type recombinase/integrase</fullName>
    </submittedName>
</protein>
<dbReference type="GO" id="GO:0006310">
    <property type="term" value="P:DNA recombination"/>
    <property type="evidence" value="ECO:0007669"/>
    <property type="project" value="UniProtKB-KW"/>
</dbReference>
<dbReference type="Pfam" id="PF02899">
    <property type="entry name" value="Phage_int_SAM_1"/>
    <property type="match status" value="1"/>
</dbReference>
<evidence type="ECO:0000256" key="2">
    <source>
        <dbReference type="ARBA" id="ARBA00022908"/>
    </source>
</evidence>
<dbReference type="InterPro" id="IPR050090">
    <property type="entry name" value="Tyrosine_recombinase_XerCD"/>
</dbReference>
<dbReference type="InterPro" id="IPR013762">
    <property type="entry name" value="Integrase-like_cat_sf"/>
</dbReference>
<dbReference type="PANTHER" id="PTHR30349">
    <property type="entry name" value="PHAGE INTEGRASE-RELATED"/>
    <property type="match status" value="1"/>
</dbReference>
<dbReference type="GO" id="GO:0015074">
    <property type="term" value="P:DNA integration"/>
    <property type="evidence" value="ECO:0007669"/>
    <property type="project" value="UniProtKB-KW"/>
</dbReference>
<dbReference type="InterPro" id="IPR004107">
    <property type="entry name" value="Integrase_SAM-like_N"/>
</dbReference>
<reference evidence="6" key="1">
    <citation type="submission" date="2020-12" db="EMBL/GenBank/DDBJ databases">
        <authorList>
            <person name="Huq M.A."/>
        </authorList>
    </citation>
    <scope>NUCLEOTIDE SEQUENCE</scope>
    <source>
        <strain evidence="6">MAHUQ-46</strain>
    </source>
</reference>
<dbReference type="PROSITE" id="PS51898">
    <property type="entry name" value="TYR_RECOMBINASE"/>
    <property type="match status" value="1"/>
</dbReference>
<comment type="similarity">
    <text evidence="1">Belongs to the 'phage' integrase family.</text>
</comment>
<sequence length="363" mass="42415">MSTIPPVPGDDVSYLISGNSPAHAIQSPRLLPMMLEDDHVISVMKIISADEDREGNYNFSAVSNLGMIYLYIHHRDKRRKISTKKEYMRELLYLLQYTEDIGKTDIRELNRLDMEMFQTNLEGRTKKSTTLSKKVIIVQSFLKWCYEESYLSKNIARGLRPVHKQREEIPDHDIEEMDLRQAIDYYGEHPKIKSLLLILATSGLRLNEVITPSWGDLYYDARRGRYYLRTRTKRDKLRHAHIKDYALEALLEYRHRLGMSTDINGRDNSPFYPNRFGKRYSLSSLSTALSRSMEEAGLTTVHGNRITPHYLRHYFTQTAFAKGAPLDWISETLDHSSTKITKDNYLSRMMKKERDVSDYVDLM</sequence>
<feature type="domain" description="Tyr recombinase" evidence="5">
    <location>
        <begin position="168"/>
        <end position="358"/>
    </location>
</feature>
<dbReference type="AlphaFoldDB" id="A0A934MMI2"/>
<dbReference type="PANTHER" id="PTHR30349:SF41">
    <property type="entry name" value="INTEGRASE_RECOMBINASE PROTEIN MJ0367-RELATED"/>
    <property type="match status" value="1"/>
</dbReference>
<evidence type="ECO:0000313" key="7">
    <source>
        <dbReference type="Proteomes" id="UP000640274"/>
    </source>
</evidence>
<dbReference type="CDD" id="cd00397">
    <property type="entry name" value="DNA_BRE_C"/>
    <property type="match status" value="1"/>
</dbReference>
<dbReference type="InterPro" id="IPR011010">
    <property type="entry name" value="DNA_brk_join_enz"/>
</dbReference>
<evidence type="ECO:0000256" key="1">
    <source>
        <dbReference type="ARBA" id="ARBA00008857"/>
    </source>
</evidence>
<dbReference type="RefSeq" id="WP_199017491.1">
    <property type="nucleotide sequence ID" value="NZ_JAELUP010000003.1"/>
</dbReference>